<evidence type="ECO:0000256" key="1">
    <source>
        <dbReference type="ARBA" id="ARBA00004604"/>
    </source>
</evidence>
<evidence type="ECO:0008006" key="7">
    <source>
        <dbReference type="Google" id="ProtNLM"/>
    </source>
</evidence>
<dbReference type="PANTHER" id="PTHR14150">
    <property type="entry name" value="U3 SMALL NUCLEOLAR RNA-ASSOCIATED PROTEIN 14"/>
    <property type="match status" value="1"/>
</dbReference>
<dbReference type="Pfam" id="PF04615">
    <property type="entry name" value="Utp14"/>
    <property type="match status" value="2"/>
</dbReference>
<organism evidence="5 6">
    <name type="scientific">Cryptosporidium ubiquitum</name>
    <dbReference type="NCBI Taxonomy" id="857276"/>
    <lineage>
        <taxon>Eukaryota</taxon>
        <taxon>Sar</taxon>
        <taxon>Alveolata</taxon>
        <taxon>Apicomplexa</taxon>
        <taxon>Conoidasida</taxon>
        <taxon>Coccidia</taxon>
        <taxon>Eucoccidiorida</taxon>
        <taxon>Eimeriorina</taxon>
        <taxon>Cryptosporidiidae</taxon>
        <taxon>Cryptosporidium</taxon>
    </lineage>
</organism>
<gene>
    <name evidence="5" type="ORF">cubi_00195</name>
</gene>
<comment type="caution">
    <text evidence="5">The sequence shown here is derived from an EMBL/GenBank/DDBJ whole genome shotgun (WGS) entry which is preliminary data.</text>
</comment>
<evidence type="ECO:0000256" key="4">
    <source>
        <dbReference type="SAM" id="Coils"/>
    </source>
</evidence>
<dbReference type="GO" id="GO:0006364">
    <property type="term" value="P:rRNA processing"/>
    <property type="evidence" value="ECO:0007669"/>
    <property type="project" value="InterPro"/>
</dbReference>
<dbReference type="RefSeq" id="XP_028875788.1">
    <property type="nucleotide sequence ID" value="XM_029017209.1"/>
</dbReference>
<dbReference type="VEuPathDB" id="CryptoDB:cubi_00195"/>
<dbReference type="Proteomes" id="UP000186176">
    <property type="component" value="Unassembled WGS sequence"/>
</dbReference>
<dbReference type="InterPro" id="IPR006709">
    <property type="entry name" value="SSU_processome_Utp14"/>
</dbReference>
<protein>
    <recommendedName>
        <fullName evidence="7">U3 small nucleolar RNA-associated protein 14</fullName>
    </recommendedName>
</protein>
<evidence type="ECO:0000256" key="2">
    <source>
        <dbReference type="ARBA" id="ARBA00022553"/>
    </source>
</evidence>
<dbReference type="EMBL" id="LRBP01000009">
    <property type="protein sequence ID" value="OII74642.1"/>
    <property type="molecule type" value="Genomic_DNA"/>
</dbReference>
<proteinExistence type="predicted"/>
<dbReference type="PANTHER" id="PTHR14150:SF12">
    <property type="entry name" value="U3 SMALL NUCLEOLAR RNA-ASSOCIATED PROTEIN 14 HOMOLOG A"/>
    <property type="match status" value="1"/>
</dbReference>
<dbReference type="AlphaFoldDB" id="A0A1J4MK47"/>
<reference evidence="5 6" key="1">
    <citation type="submission" date="2016-10" db="EMBL/GenBank/DDBJ databases">
        <title>Reductive evolution of mitochondrial metabolism and differential evolution of invasion-related proteins in Cryptosporidium.</title>
        <authorList>
            <person name="Liu S."/>
            <person name="Roellig D.M."/>
            <person name="Guo Y."/>
            <person name="Li N."/>
            <person name="Frace M.A."/>
            <person name="Tang K."/>
            <person name="Zhang L."/>
            <person name="Feng Y."/>
            <person name="Xiao L."/>
        </authorList>
    </citation>
    <scope>NUCLEOTIDE SEQUENCE [LARGE SCALE GENOMIC DNA]</scope>
    <source>
        <strain evidence="5">39726</strain>
    </source>
</reference>
<evidence type="ECO:0000313" key="5">
    <source>
        <dbReference type="EMBL" id="OII74642.1"/>
    </source>
</evidence>
<keyword evidence="4" id="KW-0175">Coiled coil</keyword>
<accession>A0A1J4MK47</accession>
<feature type="coiled-coil region" evidence="4">
    <location>
        <begin position="317"/>
        <end position="405"/>
    </location>
</feature>
<dbReference type="GO" id="GO:0032040">
    <property type="term" value="C:small-subunit processome"/>
    <property type="evidence" value="ECO:0007669"/>
    <property type="project" value="InterPro"/>
</dbReference>
<name>A0A1J4MK47_9CRYT</name>
<keyword evidence="6" id="KW-1185">Reference proteome</keyword>
<keyword evidence="2" id="KW-0597">Phosphoprotein</keyword>
<evidence type="ECO:0000256" key="3">
    <source>
        <dbReference type="ARBA" id="ARBA00023242"/>
    </source>
</evidence>
<evidence type="ECO:0000313" key="6">
    <source>
        <dbReference type="Proteomes" id="UP000186176"/>
    </source>
</evidence>
<comment type="subcellular location">
    <subcellularLocation>
        <location evidence="1">Nucleus</location>
        <location evidence="1">Nucleolus</location>
    </subcellularLocation>
</comment>
<keyword evidence="3" id="KW-0539">Nucleus</keyword>
<dbReference type="OrthoDB" id="277439at2759"/>
<sequence length="692" mass="80707">MNPIMERKKKYSNDHGNTMELNKLISNVSNIISESNFNGQNNPVCSRKELMSSNFNESSETSGKVWRKDKINMKNTITNLMENLSGSIETREVINQIKMLEAKNKIRGEIAELLPPNKQYQLERKTQYDLAQKEMKHWGSTIDRINRQETISYGEPEKIDFVSTAQLASNYQPLDEFEQEFDNVLKEINKDYSKGTGILNHFDISPCDKIKNQSEKSFMKKLKFILFQQQRENKRLKKIKSKTWRKNHRKQMQIEEEKLLSLGEVEYPELVKKIRERYEEKRAKIRLMRRQTARQKWAKMALRFGGRELQKNVSDQAQKQHEEKKRIEKIIQNVSNDCYEENESISSDQEIYSNSHFIQEARKNIDNLKNSSEGLFDLKFIQREIEFKNNLLDLELNEIENINNEGEIIIKESENCLSDDASDEVIRLSNPSINEIIDTKNEIENDFDSNHNIVGISFVGNNLKKRLLSNNNSSDEKGKLIEKHLDFQGNKDEKKKKMCLNIEDELERMANIDITENQESFQTNTELLKHIFVEGSDDCLIDKNIEELTDTNSINISLNNKSVPGWGNWCSSISGIEELNIRAKDGSSGRIKHQISPNRSIDRKMTKYCVNQVPHPYNSSDLYESTLKHPIGPEWNTTAIHNKFIQPKIQTRIGAVIKPLVYSKHLKNIQISDSFLEKWNQAKKCNRTKARF</sequence>
<dbReference type="GeneID" id="39976988"/>